<evidence type="ECO:0000313" key="1">
    <source>
        <dbReference type="EMBL" id="KNZ44957.1"/>
    </source>
</evidence>
<name>A0A0L6U9J9_9BASI</name>
<organism evidence="1 2">
    <name type="scientific">Puccinia sorghi</name>
    <dbReference type="NCBI Taxonomy" id="27349"/>
    <lineage>
        <taxon>Eukaryota</taxon>
        <taxon>Fungi</taxon>
        <taxon>Dikarya</taxon>
        <taxon>Basidiomycota</taxon>
        <taxon>Pucciniomycotina</taxon>
        <taxon>Pucciniomycetes</taxon>
        <taxon>Pucciniales</taxon>
        <taxon>Pucciniaceae</taxon>
        <taxon>Puccinia</taxon>
    </lineage>
</organism>
<reference evidence="1 2" key="1">
    <citation type="submission" date="2015-08" db="EMBL/GenBank/DDBJ databases">
        <title>Next Generation Sequencing and Analysis of the Genome of Puccinia sorghi L Schw, the Causal Agent of Maize Common Rust.</title>
        <authorList>
            <person name="Rochi L."/>
            <person name="Burguener G."/>
            <person name="Darino M."/>
            <person name="Turjanski A."/>
            <person name="Kreff E."/>
            <person name="Dieguez M.J."/>
            <person name="Sacco F."/>
        </authorList>
    </citation>
    <scope>NUCLEOTIDE SEQUENCE [LARGE SCALE GENOMIC DNA]</scope>
    <source>
        <strain evidence="1 2">RO10H11247</strain>
    </source>
</reference>
<dbReference type="Proteomes" id="UP000037035">
    <property type="component" value="Unassembled WGS sequence"/>
</dbReference>
<dbReference type="AlphaFoldDB" id="A0A0L6U9J9"/>
<dbReference type="EMBL" id="LAVV01014203">
    <property type="protein sequence ID" value="KNZ44957.1"/>
    <property type="molecule type" value="Genomic_DNA"/>
</dbReference>
<feature type="non-terminal residue" evidence="1">
    <location>
        <position position="46"/>
    </location>
</feature>
<keyword evidence="2" id="KW-1185">Reference proteome</keyword>
<protein>
    <submittedName>
        <fullName evidence="1">Uncharacterized protein</fullName>
    </submittedName>
</protein>
<proteinExistence type="predicted"/>
<dbReference type="VEuPathDB" id="FungiDB:VP01_8639g1"/>
<accession>A0A0L6U9J9</accession>
<sequence length="46" mass="5456">MYIDSDSYFLYSCAGFLPNCYQPLKLYPEIPLNRNQNPTRRPTPEE</sequence>
<evidence type="ECO:0000313" key="2">
    <source>
        <dbReference type="Proteomes" id="UP000037035"/>
    </source>
</evidence>
<comment type="caution">
    <text evidence="1">The sequence shown here is derived from an EMBL/GenBank/DDBJ whole genome shotgun (WGS) entry which is preliminary data.</text>
</comment>
<gene>
    <name evidence="1" type="ORF">VP01_8639g1</name>
</gene>